<dbReference type="InterPro" id="IPR050993">
    <property type="entry name" value="Isochorismatase_domain"/>
</dbReference>
<reference evidence="2" key="1">
    <citation type="submission" date="2022-03" db="EMBL/GenBank/DDBJ databases">
        <authorList>
            <person name="Martin C."/>
        </authorList>
    </citation>
    <scope>NUCLEOTIDE SEQUENCE</scope>
</reference>
<keyword evidence="3" id="KW-1185">Reference proteome</keyword>
<evidence type="ECO:0000313" key="3">
    <source>
        <dbReference type="Proteomes" id="UP000749559"/>
    </source>
</evidence>
<dbReference type="EMBL" id="CAIIXF020000001">
    <property type="protein sequence ID" value="CAH1776108.1"/>
    <property type="molecule type" value="Genomic_DNA"/>
</dbReference>
<evidence type="ECO:0000313" key="2">
    <source>
        <dbReference type="EMBL" id="CAH1776108.1"/>
    </source>
</evidence>
<comment type="similarity">
    <text evidence="1">Belongs to the isochorismatase family.</text>
</comment>
<protein>
    <submittedName>
        <fullName evidence="2">Uncharacterized protein</fullName>
    </submittedName>
</protein>
<gene>
    <name evidence="2" type="ORF">OFUS_LOCUS3320</name>
</gene>
<accession>A0A8J1TTU8</accession>
<dbReference type="SUPFAM" id="SSF52499">
    <property type="entry name" value="Isochorismatase-like hydrolases"/>
    <property type="match status" value="1"/>
</dbReference>
<dbReference type="Gene3D" id="3.40.50.850">
    <property type="entry name" value="Isochorismatase-like"/>
    <property type="match status" value="1"/>
</dbReference>
<comment type="caution">
    <text evidence="2">The sequence shown here is derived from an EMBL/GenBank/DDBJ whole genome shotgun (WGS) entry which is preliminary data.</text>
</comment>
<dbReference type="InterPro" id="IPR000868">
    <property type="entry name" value="Isochorismatase-like_dom"/>
</dbReference>
<dbReference type="PANTHER" id="PTHR14119">
    <property type="entry name" value="HYDROLASE"/>
    <property type="match status" value="1"/>
</dbReference>
<dbReference type="Proteomes" id="UP000749559">
    <property type="component" value="Unassembled WGS sequence"/>
</dbReference>
<dbReference type="AlphaFoldDB" id="A0A8J1TTU8"/>
<dbReference type="CDD" id="cd01012">
    <property type="entry name" value="YcaC_related"/>
    <property type="match status" value="1"/>
</dbReference>
<organism evidence="2 3">
    <name type="scientific">Owenia fusiformis</name>
    <name type="common">Polychaete worm</name>
    <dbReference type="NCBI Taxonomy" id="6347"/>
    <lineage>
        <taxon>Eukaryota</taxon>
        <taxon>Metazoa</taxon>
        <taxon>Spiralia</taxon>
        <taxon>Lophotrochozoa</taxon>
        <taxon>Annelida</taxon>
        <taxon>Polychaeta</taxon>
        <taxon>Sedentaria</taxon>
        <taxon>Canalipalpata</taxon>
        <taxon>Sabellida</taxon>
        <taxon>Oweniida</taxon>
        <taxon>Oweniidae</taxon>
        <taxon>Owenia</taxon>
    </lineage>
</organism>
<dbReference type="InterPro" id="IPR036380">
    <property type="entry name" value="Isochorismatase-like_sf"/>
</dbReference>
<name>A0A8J1TTU8_OWEFU</name>
<proteinExistence type="inferred from homology"/>
<dbReference type="PANTHER" id="PTHR14119:SF3">
    <property type="entry name" value="ISOCHORISMATASE DOMAIN-CONTAINING PROTEIN 2"/>
    <property type="match status" value="1"/>
</dbReference>
<dbReference type="FunFam" id="3.40.50.850:FF:000001">
    <property type="entry name" value="Isochorismatase domain-containing protein 1"/>
    <property type="match status" value="1"/>
</dbReference>
<dbReference type="OrthoDB" id="269496at2759"/>
<sequence length="199" mass="22234">MASRRLGKIAVENAGLFLCDMQEGFRKTIQFYPQIVEVSRRMLGAAQHLEMPIIVTEQYPKGLGPTVSELDVSKEKVFDKTKFSMCIPPVAEELKNMKDLKSIILCGIETQACVQQTTLDLLEQGYNVHVIVDACSSRSTVDRMYAFERLKDAGAYLTTSEAMLLSLTGDAKHPKFKQIQKLIWDPAPDTGLLSPTYKA</sequence>
<evidence type="ECO:0000256" key="1">
    <source>
        <dbReference type="ARBA" id="ARBA00006336"/>
    </source>
</evidence>
<dbReference type="Pfam" id="PF00857">
    <property type="entry name" value="Isochorismatase"/>
    <property type="match status" value="1"/>
</dbReference>